<dbReference type="InterPro" id="IPR005861">
    <property type="entry name" value="HisP_aminotrans"/>
</dbReference>
<dbReference type="InterPro" id="IPR015421">
    <property type="entry name" value="PyrdxlP-dep_Trfase_major"/>
</dbReference>
<comment type="catalytic activity">
    <reaction evidence="11">
        <text>L-histidinol phosphate + 2-oxoglutarate = 3-(imidazol-4-yl)-2-oxopropyl phosphate + L-glutamate</text>
        <dbReference type="Rhea" id="RHEA:23744"/>
        <dbReference type="ChEBI" id="CHEBI:16810"/>
        <dbReference type="ChEBI" id="CHEBI:29985"/>
        <dbReference type="ChEBI" id="CHEBI:57766"/>
        <dbReference type="ChEBI" id="CHEBI:57980"/>
        <dbReference type="EC" id="2.6.1.9"/>
    </reaction>
</comment>
<evidence type="ECO:0000256" key="8">
    <source>
        <dbReference type="ARBA" id="ARBA00022679"/>
    </source>
</evidence>
<dbReference type="AlphaFoldDB" id="A0A134B2Y0"/>
<dbReference type="InterPro" id="IPR004839">
    <property type="entry name" value="Aminotransferase_I/II_large"/>
</dbReference>
<feature type="domain" description="Aminotransferase class I/classII large" evidence="12">
    <location>
        <begin position="54"/>
        <end position="356"/>
    </location>
</feature>
<evidence type="ECO:0000259" key="12">
    <source>
        <dbReference type="Pfam" id="PF00155"/>
    </source>
</evidence>
<dbReference type="Gene3D" id="3.40.640.10">
    <property type="entry name" value="Type I PLP-dependent aspartate aminotransferase-like (Major domain)"/>
    <property type="match status" value="1"/>
</dbReference>
<comment type="pathway">
    <text evidence="2">Amino-acid biosynthesis; L-histidine biosynthesis; L-histidine from 5-phospho-alpha-D-ribose 1-diphosphate: step 7/9.</text>
</comment>
<proteinExistence type="inferred from homology"/>
<evidence type="ECO:0000313" key="13">
    <source>
        <dbReference type="EMBL" id="KXB74291.1"/>
    </source>
</evidence>
<protein>
    <recommendedName>
        <fullName evidence="5">histidinol-phosphate transaminase</fullName>
        <ecNumber evidence="5">2.6.1.9</ecNumber>
    </recommendedName>
</protein>
<dbReference type="Proteomes" id="UP000070531">
    <property type="component" value="Unassembled WGS sequence"/>
</dbReference>
<dbReference type="GO" id="GO:0030170">
    <property type="term" value="F:pyridoxal phosphate binding"/>
    <property type="evidence" value="ECO:0007669"/>
    <property type="project" value="InterPro"/>
</dbReference>
<name>A0A134B2Y0_9BACT</name>
<evidence type="ECO:0000256" key="9">
    <source>
        <dbReference type="ARBA" id="ARBA00022898"/>
    </source>
</evidence>
<keyword evidence="7" id="KW-0028">Amino-acid biosynthesis</keyword>
<evidence type="ECO:0000256" key="1">
    <source>
        <dbReference type="ARBA" id="ARBA00001933"/>
    </source>
</evidence>
<evidence type="ECO:0000256" key="6">
    <source>
        <dbReference type="ARBA" id="ARBA00022576"/>
    </source>
</evidence>
<dbReference type="PANTHER" id="PTHR42885:SF2">
    <property type="entry name" value="HISTIDINOL-PHOSPHATE AMINOTRANSFERASE"/>
    <property type="match status" value="1"/>
</dbReference>
<evidence type="ECO:0000256" key="2">
    <source>
        <dbReference type="ARBA" id="ARBA00005011"/>
    </source>
</evidence>
<dbReference type="PATRIC" id="fig|419005.5.peg.2086"/>
<dbReference type="STRING" id="419005.HMPREF1860_02087"/>
<comment type="caution">
    <text evidence="13">The sequence shown here is derived from an EMBL/GenBank/DDBJ whole genome shotgun (WGS) entry which is preliminary data.</text>
</comment>
<keyword evidence="8" id="KW-0808">Transferase</keyword>
<organism evidence="13">
    <name type="scientific">Prevotella amnii</name>
    <dbReference type="NCBI Taxonomy" id="419005"/>
    <lineage>
        <taxon>Bacteria</taxon>
        <taxon>Pseudomonadati</taxon>
        <taxon>Bacteroidota</taxon>
        <taxon>Bacteroidia</taxon>
        <taxon>Bacteroidales</taxon>
        <taxon>Prevotellaceae</taxon>
        <taxon>Prevotella</taxon>
    </lineage>
</organism>
<dbReference type="EC" id="2.6.1.9" evidence="5"/>
<dbReference type="GO" id="GO:0004400">
    <property type="term" value="F:histidinol-phosphate transaminase activity"/>
    <property type="evidence" value="ECO:0007669"/>
    <property type="project" value="UniProtKB-EC"/>
</dbReference>
<keyword evidence="6" id="KW-0032">Aminotransferase</keyword>
<dbReference type="Gene3D" id="3.90.1150.10">
    <property type="entry name" value="Aspartate Aminotransferase, domain 1"/>
    <property type="match status" value="1"/>
</dbReference>
<keyword evidence="9" id="KW-0663">Pyridoxal phosphate</keyword>
<comment type="similarity">
    <text evidence="3">Belongs to the class-II pyridoxal-phosphate-dependent aminotransferase family. Histidinol-phosphate aminotransferase subfamily.</text>
</comment>
<evidence type="ECO:0000256" key="7">
    <source>
        <dbReference type="ARBA" id="ARBA00022605"/>
    </source>
</evidence>
<evidence type="ECO:0000256" key="3">
    <source>
        <dbReference type="ARBA" id="ARBA00007970"/>
    </source>
</evidence>
<dbReference type="InterPro" id="IPR015424">
    <property type="entry name" value="PyrdxlP-dep_Trfase"/>
</dbReference>
<evidence type="ECO:0000256" key="4">
    <source>
        <dbReference type="ARBA" id="ARBA00011738"/>
    </source>
</evidence>
<dbReference type="CDD" id="cd00609">
    <property type="entry name" value="AAT_like"/>
    <property type="match status" value="1"/>
</dbReference>
<dbReference type="EMBL" id="LSDL01000152">
    <property type="protein sequence ID" value="KXB74291.1"/>
    <property type="molecule type" value="Genomic_DNA"/>
</dbReference>
<gene>
    <name evidence="13" type="ORF">HMPREF1860_02087</name>
</gene>
<dbReference type="InterPro" id="IPR015422">
    <property type="entry name" value="PyrdxlP-dep_Trfase_small"/>
</dbReference>
<keyword evidence="10" id="KW-0368">Histidine biosynthesis</keyword>
<reference evidence="13 14" key="1">
    <citation type="submission" date="2016-01" db="EMBL/GenBank/DDBJ databases">
        <authorList>
            <person name="Oliw E.H."/>
        </authorList>
    </citation>
    <scope>NUCLEOTIDE SEQUENCE [LARGE SCALE GENOMIC DNA]</scope>
    <source>
        <strain evidence="13 14">DNF00307</strain>
    </source>
</reference>
<comment type="subunit">
    <text evidence="4">Homodimer.</text>
</comment>
<accession>A0A134B2Y0</accession>
<comment type="cofactor">
    <cofactor evidence="1">
        <name>pyridoxal 5'-phosphate</name>
        <dbReference type="ChEBI" id="CHEBI:597326"/>
    </cofactor>
</comment>
<dbReference type="PANTHER" id="PTHR42885">
    <property type="entry name" value="HISTIDINOL-PHOSPHATE AMINOTRANSFERASE-RELATED"/>
    <property type="match status" value="1"/>
</dbReference>
<dbReference type="NCBIfam" id="TIGR01141">
    <property type="entry name" value="hisC"/>
    <property type="match status" value="1"/>
</dbReference>
<sequence>MQNLDAIEIKHFKRFIIMKQLQEIVRTHILKLRSEITPLYNHLLGHSKHILLNSNESPYNKPYNRYPDPLQARLKAEISKIKAVPVEKILLTNGEDEAIDLCYRLFCEPNIDNVVSIAPTYIMYKERAAINNVEYRAVPLENNYLLSANKLLKVCDKNTKIIWLCSPNNPTGNNLIIEEIEQLLAVFKGIVVIDEAYSDFSKHPVFRHRLEEYPNLIVLNTFSNVWGCAGISLGMAFANENIISLFNKIKLPYNISMLTQNKALEILSRRFDIEDWLKILLLERNRVMRSFAELPFCERVYPSDANFFLAKVDNAESVYSFLLSKGIVVYMEKQCTNSLRITIGTKSENNELIGALRQFK</sequence>
<evidence type="ECO:0000256" key="10">
    <source>
        <dbReference type="ARBA" id="ARBA00023102"/>
    </source>
</evidence>
<dbReference type="SUPFAM" id="SSF53383">
    <property type="entry name" value="PLP-dependent transferases"/>
    <property type="match status" value="1"/>
</dbReference>
<evidence type="ECO:0000256" key="5">
    <source>
        <dbReference type="ARBA" id="ARBA00012748"/>
    </source>
</evidence>
<dbReference type="GO" id="GO:0000105">
    <property type="term" value="P:L-histidine biosynthetic process"/>
    <property type="evidence" value="ECO:0007669"/>
    <property type="project" value="UniProtKB-KW"/>
</dbReference>
<evidence type="ECO:0000313" key="14">
    <source>
        <dbReference type="Proteomes" id="UP000070531"/>
    </source>
</evidence>
<evidence type="ECO:0000256" key="11">
    <source>
        <dbReference type="ARBA" id="ARBA00047481"/>
    </source>
</evidence>
<dbReference type="Pfam" id="PF00155">
    <property type="entry name" value="Aminotran_1_2"/>
    <property type="match status" value="1"/>
</dbReference>